<dbReference type="InterPro" id="IPR025101">
    <property type="entry name" value="DUF4012"/>
</dbReference>
<keyword evidence="2" id="KW-1133">Transmembrane helix</keyword>
<feature type="transmembrane region" description="Helical" evidence="2">
    <location>
        <begin position="41"/>
        <end position="62"/>
    </location>
</feature>
<feature type="region of interest" description="Disordered" evidence="1">
    <location>
        <begin position="1"/>
        <end position="36"/>
    </location>
</feature>
<reference evidence="3 4" key="1">
    <citation type="submission" date="2023-08" db="EMBL/GenBank/DDBJ databases">
        <title>Microbacterium aquilitoris sp. nov. and Microbacterium gwkjibeachense sp. nov., isolated from beach.</title>
        <authorList>
            <person name="Lee S.D."/>
            <person name="Yang H."/>
            <person name="Kim I."/>
        </authorList>
    </citation>
    <scope>NUCLEOTIDE SEQUENCE [LARGE SCALE GENOMIC DNA]</scope>
    <source>
        <strain evidence="3 4">KSW4-11</strain>
    </source>
</reference>
<proteinExistence type="predicted"/>
<dbReference type="Proteomes" id="UP001251849">
    <property type="component" value="Unassembled WGS sequence"/>
</dbReference>
<comment type="caution">
    <text evidence="3">The sequence shown here is derived from an EMBL/GenBank/DDBJ whole genome shotgun (WGS) entry which is preliminary data.</text>
</comment>
<organism evidence="3 4">
    <name type="scientific">Microbacterium gawkjiense</name>
    <dbReference type="NCBI Taxonomy" id="3067309"/>
    <lineage>
        <taxon>Bacteria</taxon>
        <taxon>Bacillati</taxon>
        <taxon>Actinomycetota</taxon>
        <taxon>Actinomycetes</taxon>
        <taxon>Micrococcales</taxon>
        <taxon>Microbacteriaceae</taxon>
        <taxon>Microbacterium</taxon>
    </lineage>
</organism>
<feature type="compositionally biased region" description="Basic and acidic residues" evidence="1">
    <location>
        <begin position="1"/>
        <end position="14"/>
    </location>
</feature>
<keyword evidence="4" id="KW-1185">Reference proteome</keyword>
<accession>A0ABU3GA32</accession>
<dbReference type="EMBL" id="JAUZVV010000001">
    <property type="protein sequence ID" value="MDT3316661.1"/>
    <property type="molecule type" value="Genomic_DNA"/>
</dbReference>
<evidence type="ECO:0000313" key="4">
    <source>
        <dbReference type="Proteomes" id="UP001251849"/>
    </source>
</evidence>
<dbReference type="Pfam" id="PF13196">
    <property type="entry name" value="DUF4012"/>
    <property type="match status" value="1"/>
</dbReference>
<name>A0ABU3GA32_9MICO</name>
<evidence type="ECO:0000256" key="2">
    <source>
        <dbReference type="SAM" id="Phobius"/>
    </source>
</evidence>
<evidence type="ECO:0000313" key="3">
    <source>
        <dbReference type="EMBL" id="MDT3316661.1"/>
    </source>
</evidence>
<gene>
    <name evidence="3" type="ORF">Q9S71_07465</name>
</gene>
<keyword evidence="2" id="KW-0812">Transmembrane</keyword>
<evidence type="ECO:0000256" key="1">
    <source>
        <dbReference type="SAM" id="MobiDB-lite"/>
    </source>
</evidence>
<keyword evidence="2" id="KW-0472">Membrane</keyword>
<dbReference type="RefSeq" id="WP_311861496.1">
    <property type="nucleotide sequence ID" value="NZ_JAUZVV010000001.1"/>
</dbReference>
<sequence>MPPETRRAAREAAERAAAGRSAAPDDHDDSDETQRTSRGRIVGRVILIVVVLLLALAVWLVIKVVIAKNGLESAQEAVTSIQDGGNVSDAIPKLSSGAADAAGAAADPVWRMAELIPGAGDNLRGVRLAAETLDVFANDVGAPVFKMQDDGQGKILARALPLIEAAAPEISKLSSELKGVAASDALIGPVRSGVDQVAEVAGAAGPMFTLLPKLLGAEEKQNYLLVFQNNAEALPLGGSSASQTLITADKGDLEIAGQASSASFVEGETVDLDISESAKALYGSRYGSYINLAPSQPDWPGVAEMVKAFWNRDIDDTHIDGVISVDPIALQRMLLATGPIEVDGKTLDNKNAVKTLLSDVYRWWDPYTDPDLKSDAFFAGVASAVFDKIAGGDFNIKDMAWAVGESIDAGSILAWSEDTDTQKIIAGSGRLSGILPTDNSAETVNGVFFRNVSASKIDYYTKTAVESTMSCADGVTTLTTTATVSLDISQADAEDLPRYVQSRSQRAAYFGTQVYMYAPPGMELASAETTGGASAFRTGNVDLGRVVEPFQARLRPDGSFSVTATFTGTGDFGPLALWTTPMINETKTTVTDTCH</sequence>
<protein>
    <submittedName>
        <fullName evidence="3">DUF4012 domain-containing protein</fullName>
    </submittedName>
</protein>